<dbReference type="PANTHER" id="PTHR42928:SF5">
    <property type="entry name" value="BLR1237 PROTEIN"/>
    <property type="match status" value="1"/>
</dbReference>
<dbReference type="PIRSF" id="PIRSF017082">
    <property type="entry name" value="YflP"/>
    <property type="match status" value="1"/>
</dbReference>
<accession>A0A431TJE4</accession>
<dbReference type="InterPro" id="IPR005064">
    <property type="entry name" value="BUG"/>
</dbReference>
<dbReference type="AlphaFoldDB" id="A0A431TJE4"/>
<protein>
    <submittedName>
        <fullName evidence="2">Tripartite tricarboxylate transporter substrate binding protein</fullName>
    </submittedName>
</protein>
<dbReference type="RefSeq" id="WP_126472228.1">
    <property type="nucleotide sequence ID" value="NZ_RXOE01000005.1"/>
</dbReference>
<gene>
    <name evidence="2" type="ORF">EJP69_19965</name>
</gene>
<dbReference type="InterPro" id="IPR042100">
    <property type="entry name" value="Bug_dom1"/>
</dbReference>
<dbReference type="CDD" id="cd13578">
    <property type="entry name" value="PBP2_Bug27"/>
    <property type="match status" value="1"/>
</dbReference>
<dbReference type="PANTHER" id="PTHR42928">
    <property type="entry name" value="TRICARBOXYLATE-BINDING PROTEIN"/>
    <property type="match status" value="1"/>
</dbReference>
<sequence>MNRRTILEAGFLVIASQFFGLAYAQDAFPSKPIRIIVPFVPGSAPDVFARVVADRMTTVVGKPLIVENRPGATGIIGTEIVAHAPADGYTLLVASPSTTILAASNRKLSFNPTKDLQPVSMGAYMVPVLVTGAGSPIKDVATLIEMAKARPGKLVIASGGVGNSQHLAAEMLKQMAGIELLHVPFQGTPLIVPSLIRGEVDLTFADASALPLIKAGKIRAIAVGSPARSKALPDVPTVAESGLPGFSYQSWFGIMAAAPTPAPVAAFLNRALNQTLRDPEVQAKLFTAGLEAAPGTPEAMSAFITDDIKRWSKVIQTANIKFD</sequence>
<evidence type="ECO:0000313" key="2">
    <source>
        <dbReference type="EMBL" id="RTQ32973.1"/>
    </source>
</evidence>
<comment type="caution">
    <text evidence="2">The sequence shown here is derived from an EMBL/GenBank/DDBJ whole genome shotgun (WGS) entry which is preliminary data.</text>
</comment>
<dbReference type="Pfam" id="PF03401">
    <property type="entry name" value="TctC"/>
    <property type="match status" value="1"/>
</dbReference>
<proteinExistence type="inferred from homology"/>
<comment type="similarity">
    <text evidence="1">Belongs to the UPF0065 (bug) family.</text>
</comment>
<reference evidence="2 3" key="1">
    <citation type="submission" date="2018-12" db="EMBL/GenBank/DDBJ databases">
        <title>The genome of Variovorax gossypii DSM 100435.</title>
        <authorList>
            <person name="Gao J."/>
            <person name="Sun J."/>
        </authorList>
    </citation>
    <scope>NUCLEOTIDE SEQUENCE [LARGE SCALE GENOMIC DNA]</scope>
    <source>
        <strain evidence="2 3">DSM 100435</strain>
    </source>
</reference>
<evidence type="ECO:0000256" key="1">
    <source>
        <dbReference type="ARBA" id="ARBA00006987"/>
    </source>
</evidence>
<dbReference type="EMBL" id="RXOE01000005">
    <property type="protein sequence ID" value="RTQ32973.1"/>
    <property type="molecule type" value="Genomic_DNA"/>
</dbReference>
<dbReference type="OrthoDB" id="8678477at2"/>
<dbReference type="SUPFAM" id="SSF53850">
    <property type="entry name" value="Periplasmic binding protein-like II"/>
    <property type="match status" value="1"/>
</dbReference>
<organism evidence="2 3">
    <name type="scientific">Variovorax gossypii</name>
    <dbReference type="NCBI Taxonomy" id="1679495"/>
    <lineage>
        <taxon>Bacteria</taxon>
        <taxon>Pseudomonadati</taxon>
        <taxon>Pseudomonadota</taxon>
        <taxon>Betaproteobacteria</taxon>
        <taxon>Burkholderiales</taxon>
        <taxon>Comamonadaceae</taxon>
        <taxon>Variovorax</taxon>
    </lineage>
</organism>
<dbReference type="Proteomes" id="UP000267418">
    <property type="component" value="Unassembled WGS sequence"/>
</dbReference>
<dbReference type="Gene3D" id="3.40.190.10">
    <property type="entry name" value="Periplasmic binding protein-like II"/>
    <property type="match status" value="1"/>
</dbReference>
<dbReference type="Gene3D" id="3.40.190.150">
    <property type="entry name" value="Bordetella uptake gene, domain 1"/>
    <property type="match status" value="1"/>
</dbReference>
<keyword evidence="3" id="KW-1185">Reference proteome</keyword>
<name>A0A431TJE4_9BURK</name>
<evidence type="ECO:0000313" key="3">
    <source>
        <dbReference type="Proteomes" id="UP000267418"/>
    </source>
</evidence>